<proteinExistence type="inferred from homology"/>
<comment type="caution">
    <text evidence="6">The sequence shown here is derived from an EMBL/GenBank/DDBJ whole genome shotgun (WGS) entry which is preliminary data.</text>
</comment>
<dbReference type="SUPFAM" id="SSF53756">
    <property type="entry name" value="UDP-Glycosyltransferase/glycogen phosphorylase"/>
    <property type="match status" value="1"/>
</dbReference>
<accession>A0AAD3UQB3</accession>
<dbReference type="Proteomes" id="UP000868497">
    <property type="component" value="Unassembled WGS sequence"/>
</dbReference>
<dbReference type="GO" id="GO:0016757">
    <property type="term" value="F:glycosyltransferase activity"/>
    <property type="evidence" value="ECO:0007669"/>
    <property type="project" value="UniProtKB-KW"/>
</dbReference>
<feature type="domain" description="Glycosyltransferase subfamily 4-like N-terminal" evidence="5">
    <location>
        <begin position="88"/>
        <end position="211"/>
    </location>
</feature>
<dbReference type="GO" id="GO:1901135">
    <property type="term" value="P:carbohydrate derivative metabolic process"/>
    <property type="evidence" value="ECO:0007669"/>
    <property type="project" value="UniProtKB-ARBA"/>
</dbReference>
<dbReference type="PANTHER" id="PTHR12526:SF640">
    <property type="entry name" value="COLANIC ACID BIOSYNTHESIS GLYCOSYLTRANSFERASE WCAL-RELATED"/>
    <property type="match status" value="1"/>
</dbReference>
<dbReference type="InterPro" id="IPR001296">
    <property type="entry name" value="Glyco_trans_1"/>
</dbReference>
<dbReference type="PANTHER" id="PTHR12526">
    <property type="entry name" value="GLYCOSYLTRANSFERASE"/>
    <property type="match status" value="1"/>
</dbReference>
<evidence type="ECO:0000313" key="6">
    <source>
        <dbReference type="EMBL" id="HAU4360223.1"/>
    </source>
</evidence>
<dbReference type="InterPro" id="IPR028098">
    <property type="entry name" value="Glyco_trans_4-like_N"/>
</dbReference>
<organism evidence="6 7">
    <name type="scientific">Klebsiella oxytoca</name>
    <dbReference type="NCBI Taxonomy" id="571"/>
    <lineage>
        <taxon>Bacteria</taxon>
        <taxon>Pseudomonadati</taxon>
        <taxon>Pseudomonadota</taxon>
        <taxon>Gammaproteobacteria</taxon>
        <taxon>Enterobacterales</taxon>
        <taxon>Enterobacteriaceae</taxon>
        <taxon>Klebsiella/Raoultella group</taxon>
        <taxon>Klebsiella</taxon>
    </lineage>
</organism>
<dbReference type="EMBL" id="DACXIC010000070">
    <property type="protein sequence ID" value="HAU4360223.1"/>
    <property type="molecule type" value="Genomic_DNA"/>
</dbReference>
<evidence type="ECO:0000259" key="5">
    <source>
        <dbReference type="Pfam" id="PF13439"/>
    </source>
</evidence>
<comment type="similarity">
    <text evidence="1">Belongs to the glycosyltransferase group 1 family. Glycosyltransferase 4 subfamily.</text>
</comment>
<feature type="domain" description="Glycosyl transferase family 1" evidence="4">
    <location>
        <begin position="220"/>
        <end position="385"/>
    </location>
</feature>
<evidence type="ECO:0000256" key="3">
    <source>
        <dbReference type="ARBA" id="ARBA00022679"/>
    </source>
</evidence>
<keyword evidence="3" id="KW-0808">Transferase</keyword>
<gene>
    <name evidence="6" type="ORF">F6W21_28295</name>
</gene>
<keyword evidence="2" id="KW-0328">Glycosyltransferase</keyword>
<protein>
    <submittedName>
        <fullName evidence="6">Glycosyltransferase</fullName>
    </submittedName>
</protein>
<evidence type="ECO:0000256" key="1">
    <source>
        <dbReference type="ARBA" id="ARBA00009481"/>
    </source>
</evidence>
<dbReference type="GeneID" id="77226166"/>
<evidence type="ECO:0000259" key="4">
    <source>
        <dbReference type="Pfam" id="PF00534"/>
    </source>
</evidence>
<dbReference type="RefSeq" id="WP_112167155.1">
    <property type="nucleotide sequence ID" value="NZ_CP089411.1"/>
</dbReference>
<evidence type="ECO:0000256" key="2">
    <source>
        <dbReference type="ARBA" id="ARBA00022676"/>
    </source>
</evidence>
<reference evidence="6" key="1">
    <citation type="journal article" date="2018" name="Genome Biol.">
        <title>SKESA: strategic k-mer extension for scrupulous assemblies.</title>
        <authorList>
            <person name="Souvorov A."/>
            <person name="Agarwala R."/>
            <person name="Lipman D.J."/>
        </authorList>
    </citation>
    <scope>NUCLEOTIDE SEQUENCE</scope>
    <source>
        <strain evidence="6">AUSMDU00005748</strain>
    </source>
</reference>
<evidence type="ECO:0000313" key="7">
    <source>
        <dbReference type="Proteomes" id="UP000868497"/>
    </source>
</evidence>
<sequence>MKILFFCVKFPLASETFILNQIISFIKKGYDVKVLSIYPGDMDKIHDDYLEYDLKSKVHYIFDEDITSKSKYFQFSKRVQYSLKSFALGNINSFNFNKYGFLSYTLLLPALIGRVASRIESDYIIAHFGPCGVLANCLRSCGVLHGKIVTVFHGYDLSATNLLNRYKGFYKRLFNDGDLFLPVSHVWESKLIEMGCDKGKISVIRMGIQIENFSFYPRPFRNEPLKIISVCRLTEKKGLRYAIQACDILNKSGYRFQYDIVGYGELNAELQQLISKYGLEDKVNIIGFQPQSVVKKLLMKSDVFLLPSVTANNGDMEGIPVALMEAMAIGLPVISTFHSGIPELIENDVSGWLCDERDFQAIANILISLLKDQKDLKYIQDNARRKIELSFNQEKEYSQMANLLERLS</sequence>
<dbReference type="Pfam" id="PF00534">
    <property type="entry name" value="Glycos_transf_1"/>
    <property type="match status" value="1"/>
</dbReference>
<dbReference type="Pfam" id="PF13439">
    <property type="entry name" value="Glyco_transf_4"/>
    <property type="match status" value="1"/>
</dbReference>
<reference evidence="6" key="2">
    <citation type="submission" date="2019-09" db="EMBL/GenBank/DDBJ databases">
        <authorList>
            <consortium name="NCBI Pathogen Detection Project"/>
        </authorList>
    </citation>
    <scope>NUCLEOTIDE SEQUENCE</scope>
    <source>
        <strain evidence="6">AUSMDU00005748</strain>
    </source>
</reference>
<dbReference type="AlphaFoldDB" id="A0AAD3UQB3"/>
<dbReference type="Gene3D" id="3.40.50.2000">
    <property type="entry name" value="Glycogen Phosphorylase B"/>
    <property type="match status" value="2"/>
</dbReference>
<name>A0AAD3UQB3_KLEOX</name>